<keyword evidence="3" id="KW-1185">Reference proteome</keyword>
<organism evidence="2 3">
    <name type="scientific">Vibrio spartinae</name>
    <dbReference type="NCBI Taxonomy" id="1918945"/>
    <lineage>
        <taxon>Bacteria</taxon>
        <taxon>Pseudomonadati</taxon>
        <taxon>Pseudomonadota</taxon>
        <taxon>Gammaproteobacteria</taxon>
        <taxon>Vibrionales</taxon>
        <taxon>Vibrionaceae</taxon>
        <taxon>Vibrio</taxon>
    </lineage>
</organism>
<reference evidence="2 3" key="1">
    <citation type="journal article" date="2020" name="J. Nat. Prod.">
        <title>Genomics-Metabolomics Profiling Disclosed Marine Vibrio spartinae 3.6 as a Producer of a New Branched Side Chain Prodigiosin.</title>
        <authorList>
            <person name="Vitale G.A."/>
            <person name="Sciarretta M."/>
            <person name="Palma Esposito F."/>
            <person name="January G.G."/>
            <person name="Giaccio M."/>
            <person name="Bunk B."/>
            <person name="Sproer C."/>
            <person name="Bajerski F."/>
            <person name="Power D."/>
            <person name="Festa C."/>
            <person name="Monti M.C."/>
            <person name="D'Auria M.V."/>
            <person name="de Pascale D."/>
        </authorList>
    </citation>
    <scope>NUCLEOTIDE SEQUENCE [LARGE SCALE GENOMIC DNA]</scope>
    <source>
        <strain evidence="2 3">3.6</strain>
    </source>
</reference>
<feature type="region of interest" description="Disordered" evidence="1">
    <location>
        <begin position="35"/>
        <end position="61"/>
    </location>
</feature>
<sequence length="61" mass="6649">MILPINSIHITLQVINHTILFCCLCTALSTPELVHQHGRPKNGNDGTAPSKSVRTLFGIEP</sequence>
<evidence type="ECO:0000256" key="1">
    <source>
        <dbReference type="SAM" id="MobiDB-lite"/>
    </source>
</evidence>
<gene>
    <name evidence="2" type="ORF">Vspart_03092</name>
</gene>
<dbReference type="Proteomes" id="UP000515264">
    <property type="component" value="Chromosome 1"/>
</dbReference>
<accession>A0ABX6R2L9</accession>
<proteinExistence type="predicted"/>
<name>A0ABX6R2L9_9VIBR</name>
<evidence type="ECO:0000313" key="2">
    <source>
        <dbReference type="EMBL" id="QMV15741.1"/>
    </source>
</evidence>
<feature type="compositionally biased region" description="Polar residues" evidence="1">
    <location>
        <begin position="44"/>
        <end position="53"/>
    </location>
</feature>
<dbReference type="EMBL" id="CP046268">
    <property type="protein sequence ID" value="QMV15741.1"/>
    <property type="molecule type" value="Genomic_DNA"/>
</dbReference>
<protein>
    <submittedName>
        <fullName evidence="2">Uncharacterized protein</fullName>
    </submittedName>
</protein>
<evidence type="ECO:0000313" key="3">
    <source>
        <dbReference type="Proteomes" id="UP000515264"/>
    </source>
</evidence>